<accession>A0A1C7LPG2</accession>
<proteinExistence type="predicted"/>
<organism evidence="1 2">
    <name type="scientific">Choanephora cucurbitarum</name>
    <dbReference type="NCBI Taxonomy" id="101091"/>
    <lineage>
        <taxon>Eukaryota</taxon>
        <taxon>Fungi</taxon>
        <taxon>Fungi incertae sedis</taxon>
        <taxon>Mucoromycota</taxon>
        <taxon>Mucoromycotina</taxon>
        <taxon>Mucoromycetes</taxon>
        <taxon>Mucorales</taxon>
        <taxon>Mucorineae</taxon>
        <taxon>Choanephoraceae</taxon>
        <taxon>Choanephoroideae</taxon>
        <taxon>Choanephora</taxon>
    </lineage>
</organism>
<name>A0A1C7LPG2_9FUNG</name>
<evidence type="ECO:0000313" key="1">
    <source>
        <dbReference type="EMBL" id="OBZ66116.1"/>
    </source>
</evidence>
<comment type="caution">
    <text evidence="1">The sequence shown here is derived from an EMBL/GenBank/DDBJ whole genome shotgun (WGS) entry which is preliminary data.</text>
</comment>
<dbReference type="AlphaFoldDB" id="A0A1C7LPG2"/>
<dbReference type="OrthoDB" id="10540818at2759"/>
<keyword evidence="2" id="KW-1185">Reference proteome</keyword>
<evidence type="ECO:0000313" key="2">
    <source>
        <dbReference type="Proteomes" id="UP000093000"/>
    </source>
</evidence>
<reference evidence="1 2" key="1">
    <citation type="submission" date="2016-03" db="EMBL/GenBank/DDBJ databases">
        <title>Choanephora cucurbitarum.</title>
        <authorList>
            <person name="Min B."/>
            <person name="Park H."/>
            <person name="Park J.-H."/>
            <person name="Shin H.-D."/>
            <person name="Choi I.-G."/>
        </authorList>
    </citation>
    <scope>NUCLEOTIDE SEQUENCE [LARGE SCALE GENOMIC DNA]</scope>
    <source>
        <strain evidence="1 2">KUS-F28377</strain>
    </source>
</reference>
<dbReference type="InParanoid" id="A0A1C7LPG2"/>
<sequence length="135" mass="15715">MKCVSLSNPEHQSLIKSQYDDVKANEQDFQELIKQTDEFNAQATSVSVPVRIAIYQKQMKALQKLCDWFLKEYKTHIMLFFSAEAKELVKRVGSYHNSARGMRFMDQLSMKSEQAVELSFHDIIIFEGTELKCRV</sequence>
<dbReference type="Proteomes" id="UP000093000">
    <property type="component" value="Unassembled WGS sequence"/>
</dbReference>
<dbReference type="EMBL" id="LUGH01002698">
    <property type="protein sequence ID" value="OBZ66116.1"/>
    <property type="molecule type" value="Genomic_DNA"/>
</dbReference>
<protein>
    <submittedName>
        <fullName evidence="1">Uncharacterized protein</fullName>
    </submittedName>
</protein>
<gene>
    <name evidence="1" type="ORF">A0J61_11921</name>
</gene>